<comment type="caution">
    <text evidence="1">The sequence shown here is derived from an EMBL/GenBank/DDBJ whole genome shotgun (WGS) entry which is preliminary data.</text>
</comment>
<dbReference type="AlphaFoldDB" id="A0A246RXS1"/>
<organism evidence="1 2">
    <name type="scientific">Halomonas campaniensis</name>
    <dbReference type="NCBI Taxonomy" id="213554"/>
    <lineage>
        <taxon>Bacteria</taxon>
        <taxon>Pseudomonadati</taxon>
        <taxon>Pseudomonadota</taxon>
        <taxon>Gammaproteobacteria</taxon>
        <taxon>Oceanospirillales</taxon>
        <taxon>Halomonadaceae</taxon>
        <taxon>Halomonas</taxon>
    </lineage>
</organism>
<accession>A0A246RXS1</accession>
<gene>
    <name evidence="1" type="ORF">JI62_15060</name>
</gene>
<proteinExistence type="predicted"/>
<name>A0A246RXS1_9GAMM</name>
<evidence type="ECO:0000313" key="2">
    <source>
        <dbReference type="Proteomes" id="UP000197334"/>
    </source>
</evidence>
<dbReference type="EMBL" id="JPUA01000034">
    <property type="protein sequence ID" value="OWV28954.1"/>
    <property type="molecule type" value="Genomic_DNA"/>
</dbReference>
<dbReference type="Proteomes" id="UP000197334">
    <property type="component" value="Unassembled WGS sequence"/>
</dbReference>
<keyword evidence="2" id="KW-1185">Reference proteome</keyword>
<dbReference type="OrthoDB" id="270141at2"/>
<reference evidence="1 2" key="1">
    <citation type="submission" date="2014-08" db="EMBL/GenBank/DDBJ databases">
        <title>Draft genome sequence of a novel L-asparaginase producing marine bacterium, Halomonas campaniensis.</title>
        <authorList>
            <person name="Sundarakrishnan B."/>
            <person name="Moushumi Priya A."/>
            <person name="Raman G."/>
            <person name="Sakthivel N."/>
            <person name="Park S."/>
            <person name="Jayachandran S."/>
        </authorList>
    </citation>
    <scope>NUCLEOTIDE SEQUENCE [LARGE SCALE GENOMIC DNA]</scope>
    <source>
        <strain evidence="1 2">SK03</strain>
    </source>
</reference>
<evidence type="ECO:0000313" key="1">
    <source>
        <dbReference type="EMBL" id="OWV28954.1"/>
    </source>
</evidence>
<protein>
    <submittedName>
        <fullName evidence="1">Uncharacterized protein</fullName>
    </submittedName>
</protein>
<sequence>MESVETPLGCIKFEAKVSGSTKIKILDLPCTLSNGMTLDRVVTCVLFVEPGVDGAALTFAAHLDNESLSGSPESGECLDCVTWESSNWALSLGTEDGDALSQRLKILDSESDEYPISYSGSGLELRLAGLERGKALSFHFIVAYKRLPDSRECSTWFAVDVPHELANKAMHATSA</sequence>
<dbReference type="RefSeq" id="WP_088700949.1">
    <property type="nucleotide sequence ID" value="NZ_JPUA01000034.1"/>
</dbReference>